<protein>
    <submittedName>
        <fullName evidence="1">Uncharacterized protein</fullName>
    </submittedName>
</protein>
<keyword evidence="2" id="KW-1185">Reference proteome</keyword>
<dbReference type="AlphaFoldDB" id="A0A1H5WCI0"/>
<sequence length="176" mass="20432">MYNVKNRAFDKMKMEAAMLGANVILIGNSSSRGNTYGNENVPSVSTQTVLFGQAYNSFPLNIEKLKEELKNKKVHYYLTYRLNKRMDYPEMTVSTKYDSDRNHLMTEITEVFENNGKLFVKINDFKSKTNALQVIRANENQIVLMKQLNNKIYNYILLTEKSDVLKNPSTIRRVIN</sequence>
<evidence type="ECO:0000313" key="2">
    <source>
        <dbReference type="Proteomes" id="UP000236736"/>
    </source>
</evidence>
<organism evidence="1 2">
    <name type="scientific">Algoriphagus boritolerans DSM 17298 = JCM 18970</name>
    <dbReference type="NCBI Taxonomy" id="1120964"/>
    <lineage>
        <taxon>Bacteria</taxon>
        <taxon>Pseudomonadati</taxon>
        <taxon>Bacteroidota</taxon>
        <taxon>Cytophagia</taxon>
        <taxon>Cytophagales</taxon>
        <taxon>Cyclobacteriaceae</taxon>
        <taxon>Algoriphagus</taxon>
    </lineage>
</organism>
<accession>A0A1H5WCI0</accession>
<gene>
    <name evidence="1" type="ORF">SAMN03080598_02017</name>
</gene>
<dbReference type="EMBL" id="FNVR01000009">
    <property type="protein sequence ID" value="SEF96901.1"/>
    <property type="molecule type" value="Genomic_DNA"/>
</dbReference>
<name>A0A1H5WCI0_9BACT</name>
<proteinExistence type="predicted"/>
<evidence type="ECO:0000313" key="1">
    <source>
        <dbReference type="EMBL" id="SEF96901.1"/>
    </source>
</evidence>
<dbReference type="Proteomes" id="UP000236736">
    <property type="component" value="Unassembled WGS sequence"/>
</dbReference>
<reference evidence="2" key="1">
    <citation type="submission" date="2016-10" db="EMBL/GenBank/DDBJ databases">
        <authorList>
            <person name="Varghese N."/>
            <person name="Submissions S."/>
        </authorList>
    </citation>
    <scope>NUCLEOTIDE SEQUENCE [LARGE SCALE GENOMIC DNA]</scope>
    <source>
        <strain evidence="2">DSM 17298</strain>
    </source>
</reference>